<keyword evidence="3" id="KW-1185">Reference proteome</keyword>
<feature type="domain" description="N-acetyltransferase" evidence="1">
    <location>
        <begin position="122"/>
        <end position="258"/>
    </location>
</feature>
<dbReference type="OrthoDB" id="164800at2"/>
<evidence type="ECO:0000313" key="3">
    <source>
        <dbReference type="Proteomes" id="UP000199155"/>
    </source>
</evidence>
<dbReference type="STRING" id="417292.SAMN05421806_101696"/>
<dbReference type="Proteomes" id="UP000199155">
    <property type="component" value="Unassembled WGS sequence"/>
</dbReference>
<accession>A0A1G8U835</accession>
<dbReference type="InterPro" id="IPR016181">
    <property type="entry name" value="Acyl_CoA_acyltransferase"/>
</dbReference>
<dbReference type="GO" id="GO:0016747">
    <property type="term" value="F:acyltransferase activity, transferring groups other than amino-acyl groups"/>
    <property type="evidence" value="ECO:0007669"/>
    <property type="project" value="InterPro"/>
</dbReference>
<sequence>MDHHEVLRLFDRQMRREVAPDHPGVRVERTGTVVRQSGGAGDWNGVVFSDLDESTADAEIAAQVRHFGALGVEFEWKTYRHDRPADLGERLTRAGFVADEPESLMIAEVAGQAEPVALPDGLRLVDATDEAGFALAAEVHEQAFGTDASRLHGQLLDRLAHDPDTFVMTLALAGDRPVSAARVEFAPGKDFAGLWGGGTVAEYRGRGLYRALVAHRAALAAARGVHYLQVDALPTSRPILERLGFTQLSVTTPYIWKP</sequence>
<evidence type="ECO:0000259" key="1">
    <source>
        <dbReference type="PROSITE" id="PS51186"/>
    </source>
</evidence>
<proteinExistence type="predicted"/>
<protein>
    <submittedName>
        <fullName evidence="2">Acetyltransferase (GNAT) family protein</fullName>
    </submittedName>
</protein>
<evidence type="ECO:0000313" key="2">
    <source>
        <dbReference type="EMBL" id="SDJ49972.1"/>
    </source>
</evidence>
<dbReference type="RefSeq" id="WP_093607117.1">
    <property type="nucleotide sequence ID" value="NZ_FNFF01000001.1"/>
</dbReference>
<dbReference type="EMBL" id="FNFF01000001">
    <property type="protein sequence ID" value="SDJ49972.1"/>
    <property type="molecule type" value="Genomic_DNA"/>
</dbReference>
<name>A0A1G8U835_9ACTN</name>
<keyword evidence="2" id="KW-0808">Transferase</keyword>
<dbReference type="AlphaFoldDB" id="A0A1G8U835"/>
<dbReference type="Gene3D" id="3.40.630.30">
    <property type="match status" value="1"/>
</dbReference>
<dbReference type="InterPro" id="IPR000182">
    <property type="entry name" value="GNAT_dom"/>
</dbReference>
<organism evidence="2 3">
    <name type="scientific">Streptomyces indicus</name>
    <dbReference type="NCBI Taxonomy" id="417292"/>
    <lineage>
        <taxon>Bacteria</taxon>
        <taxon>Bacillati</taxon>
        <taxon>Actinomycetota</taxon>
        <taxon>Actinomycetes</taxon>
        <taxon>Kitasatosporales</taxon>
        <taxon>Streptomycetaceae</taxon>
        <taxon>Streptomyces</taxon>
    </lineage>
</organism>
<dbReference type="PROSITE" id="PS51186">
    <property type="entry name" value="GNAT"/>
    <property type="match status" value="1"/>
</dbReference>
<gene>
    <name evidence="2" type="ORF">SAMN05421806_101696</name>
</gene>
<dbReference type="SUPFAM" id="SSF55729">
    <property type="entry name" value="Acyl-CoA N-acyltransferases (Nat)"/>
    <property type="match status" value="1"/>
</dbReference>
<dbReference type="Pfam" id="PF00583">
    <property type="entry name" value="Acetyltransf_1"/>
    <property type="match status" value="1"/>
</dbReference>
<reference evidence="2 3" key="1">
    <citation type="submission" date="2016-10" db="EMBL/GenBank/DDBJ databases">
        <authorList>
            <person name="de Groot N.N."/>
        </authorList>
    </citation>
    <scope>NUCLEOTIDE SEQUENCE [LARGE SCALE GENOMIC DNA]</scope>
    <source>
        <strain evidence="2 3">CGMCC 4.5727</strain>
    </source>
</reference>